<dbReference type="InterPro" id="IPR029071">
    <property type="entry name" value="Ubiquitin-like_domsf"/>
</dbReference>
<keyword evidence="3" id="KW-1185">Reference proteome</keyword>
<dbReference type="CDD" id="cd17058">
    <property type="entry name" value="Ubl_SNRNP25"/>
    <property type="match status" value="1"/>
</dbReference>
<name>A0A8J4R0X5_9ROSI</name>
<evidence type="ECO:0000313" key="3">
    <source>
        <dbReference type="Proteomes" id="UP000737018"/>
    </source>
</evidence>
<dbReference type="SUPFAM" id="SSF54236">
    <property type="entry name" value="Ubiquitin-like"/>
    <property type="match status" value="1"/>
</dbReference>
<reference evidence="2" key="1">
    <citation type="submission" date="2020-03" db="EMBL/GenBank/DDBJ databases">
        <title>Castanea mollissima Vanexum genome sequencing.</title>
        <authorList>
            <person name="Staton M."/>
        </authorList>
    </citation>
    <scope>NUCLEOTIDE SEQUENCE</scope>
    <source>
        <tissue evidence="2">Leaf</tissue>
    </source>
</reference>
<dbReference type="InterPro" id="IPR039690">
    <property type="entry name" value="SNRNP25"/>
</dbReference>
<evidence type="ECO:0000313" key="2">
    <source>
        <dbReference type="EMBL" id="KAF3957039.1"/>
    </source>
</evidence>
<dbReference type="AlphaFoldDB" id="A0A8J4R0X5"/>
<accession>A0A8J4R0X5</accession>
<dbReference type="PANTHER" id="PTHR14942:SF0">
    <property type="entry name" value="U11_U12 SMALL NUCLEAR RIBONUCLEOPROTEIN 25 KDA PROTEIN"/>
    <property type="match status" value="1"/>
</dbReference>
<comment type="caution">
    <text evidence="2">The sequence shown here is derived from an EMBL/GenBank/DDBJ whole genome shotgun (WGS) entry which is preliminary data.</text>
</comment>
<dbReference type="Pfam" id="PF18036">
    <property type="entry name" value="Ubiquitin_4"/>
    <property type="match status" value="1"/>
</dbReference>
<organism evidence="2 3">
    <name type="scientific">Castanea mollissima</name>
    <name type="common">Chinese chestnut</name>
    <dbReference type="NCBI Taxonomy" id="60419"/>
    <lineage>
        <taxon>Eukaryota</taxon>
        <taxon>Viridiplantae</taxon>
        <taxon>Streptophyta</taxon>
        <taxon>Embryophyta</taxon>
        <taxon>Tracheophyta</taxon>
        <taxon>Spermatophyta</taxon>
        <taxon>Magnoliopsida</taxon>
        <taxon>eudicotyledons</taxon>
        <taxon>Gunneridae</taxon>
        <taxon>Pentapetalae</taxon>
        <taxon>rosids</taxon>
        <taxon>fabids</taxon>
        <taxon>Fagales</taxon>
        <taxon>Fagaceae</taxon>
        <taxon>Castanea</taxon>
    </lineage>
</organism>
<dbReference type="EMBL" id="JRKL02002929">
    <property type="protein sequence ID" value="KAF3957039.1"/>
    <property type="molecule type" value="Genomic_DNA"/>
</dbReference>
<sequence>KCCTAGQIEKPLQRHCGRLEHYETHCGSSYGAAMSYLDCCNSCEEVRKAYRRIDWALNPNKVDQIHLLSKCKREGDAHMMMMESSMRREENVEDYVKKARLNSTLATLLHDPVLADVPKNPTLSDVDTLISLELGSAMRISILKLDDTSFDVALMNSATVKDLKLAIKKKVNNMEQSKMGHRHISWKHVWANFCLSYDKEKLLDDSSVLQDYGIRNNSQVHFIPYVLSKDSQKHSKGRKHRFFHGLNKYAGKTNHVA</sequence>
<dbReference type="InterPro" id="IPR012936">
    <property type="entry name" value="Erv_C"/>
</dbReference>
<feature type="non-terminal residue" evidence="2">
    <location>
        <position position="1"/>
    </location>
</feature>
<evidence type="ECO:0000259" key="1">
    <source>
        <dbReference type="PROSITE" id="PS50053"/>
    </source>
</evidence>
<protein>
    <recommendedName>
        <fullName evidence="1">Ubiquitin-like domain-containing protein</fullName>
    </recommendedName>
</protein>
<dbReference type="GO" id="GO:0000398">
    <property type="term" value="P:mRNA splicing, via spliceosome"/>
    <property type="evidence" value="ECO:0007669"/>
    <property type="project" value="InterPro"/>
</dbReference>
<feature type="domain" description="Ubiquitin-like" evidence="1">
    <location>
        <begin position="138"/>
        <end position="223"/>
    </location>
</feature>
<dbReference type="InterPro" id="IPR040610">
    <property type="entry name" value="SNRNP25_ubiquitin"/>
</dbReference>
<dbReference type="PROSITE" id="PS50053">
    <property type="entry name" value="UBIQUITIN_2"/>
    <property type="match status" value="1"/>
</dbReference>
<dbReference type="InterPro" id="IPR000626">
    <property type="entry name" value="Ubiquitin-like_dom"/>
</dbReference>
<dbReference type="OrthoDB" id="72819at2759"/>
<dbReference type="Gene3D" id="3.10.20.90">
    <property type="entry name" value="Phosphatidylinositol 3-kinase Catalytic Subunit, Chain A, domain 1"/>
    <property type="match status" value="1"/>
</dbReference>
<proteinExistence type="predicted"/>
<dbReference type="Proteomes" id="UP000737018">
    <property type="component" value="Unassembled WGS sequence"/>
</dbReference>
<dbReference type="Pfam" id="PF07970">
    <property type="entry name" value="COPIIcoated_ERV"/>
    <property type="match status" value="1"/>
</dbReference>
<gene>
    <name evidence="2" type="ORF">CMV_017901</name>
</gene>
<dbReference type="PANTHER" id="PTHR14942">
    <property type="entry name" value="U11/U12 SMALL NUCLEAR RIBONUCLEOPROTEIN 25 KDA PROTEIN"/>
    <property type="match status" value="1"/>
</dbReference>